<dbReference type="EMBL" id="AP014680">
    <property type="protein sequence ID" value="BAP86079.1"/>
    <property type="molecule type" value="Genomic_DNA"/>
</dbReference>
<proteinExistence type="predicted"/>
<feature type="transmembrane region" description="Helical" evidence="1">
    <location>
        <begin position="6"/>
        <end position="23"/>
    </location>
</feature>
<dbReference type="RefSeq" id="WP_041094139.1">
    <property type="nucleotide sequence ID" value="NZ_AP014680.1"/>
</dbReference>
<evidence type="ECO:0000313" key="3">
    <source>
        <dbReference type="Proteomes" id="UP000031620"/>
    </source>
</evidence>
<dbReference type="Proteomes" id="UP000031620">
    <property type="component" value="Chromosome"/>
</dbReference>
<sequence>MLITVLIVIFALIALYLGWYLLAHRNRSFLVFKPQNTPSLSHVLIFWGTELILIGVLSLVAAVLGILMFTVIILIIGCFSGTLMALTLMTYMH</sequence>
<reference evidence="2 3" key="1">
    <citation type="submission" date="2014-11" db="EMBL/GenBank/DDBJ databases">
        <title>Complete genome sequence and analysis of Lactobacillus hokkaidonensis LOOC260T.</title>
        <authorList>
            <person name="Tanizawa Y."/>
            <person name="Tohno M."/>
            <person name="Kaminuma E."/>
            <person name="Nakamura Y."/>
            <person name="Arita M."/>
        </authorList>
    </citation>
    <scope>NUCLEOTIDE SEQUENCE [LARGE SCALE GENOMIC DNA]</scope>
    <source>
        <strain evidence="2 3">LOOC260</strain>
    </source>
</reference>
<keyword evidence="1" id="KW-0812">Transmembrane</keyword>
<organism evidence="2 3">
    <name type="scientific">Paucilactobacillus hokkaidonensis JCM 18461</name>
    <dbReference type="NCBI Taxonomy" id="1291742"/>
    <lineage>
        <taxon>Bacteria</taxon>
        <taxon>Bacillati</taxon>
        <taxon>Bacillota</taxon>
        <taxon>Bacilli</taxon>
        <taxon>Lactobacillales</taxon>
        <taxon>Lactobacillaceae</taxon>
        <taxon>Paucilactobacillus</taxon>
    </lineage>
</organism>
<keyword evidence="1" id="KW-0472">Membrane</keyword>
<name>A0A0A1GYM4_9LACO</name>
<evidence type="ECO:0000313" key="2">
    <source>
        <dbReference type="EMBL" id="BAP86079.1"/>
    </source>
</evidence>
<feature type="transmembrane region" description="Helical" evidence="1">
    <location>
        <begin position="72"/>
        <end position="92"/>
    </location>
</feature>
<evidence type="ECO:0000256" key="1">
    <source>
        <dbReference type="SAM" id="Phobius"/>
    </source>
</evidence>
<dbReference type="AlphaFoldDB" id="A0A0A1GYM4"/>
<accession>A0A0A1GYM4</accession>
<dbReference type="STRING" id="1291742.LOOC260_115690"/>
<gene>
    <name evidence="2" type="ORF">LOOC260_115690</name>
</gene>
<feature type="transmembrane region" description="Helical" evidence="1">
    <location>
        <begin position="44"/>
        <end position="66"/>
    </location>
</feature>
<dbReference type="HOGENOM" id="CLU_156513_1_0_9"/>
<dbReference type="KEGG" id="lho:LOOC260_115690"/>
<protein>
    <submittedName>
        <fullName evidence="2">Uncharacterized protein</fullName>
    </submittedName>
</protein>
<keyword evidence="1" id="KW-1133">Transmembrane helix</keyword>